<dbReference type="SUPFAM" id="SSF53098">
    <property type="entry name" value="Ribonuclease H-like"/>
    <property type="match status" value="1"/>
</dbReference>
<comment type="caution">
    <text evidence="7">The sequence shown here is derived from an EMBL/GenBank/DDBJ whole genome shotgun (WGS) entry which is preliminary data.</text>
</comment>
<accession>A0A4Y9ZXM4</accession>
<evidence type="ECO:0000256" key="6">
    <source>
        <dbReference type="SAM" id="MobiDB-lite"/>
    </source>
</evidence>
<gene>
    <name evidence="7" type="ORF">EWM64_g5785</name>
</gene>
<feature type="compositionally biased region" description="Acidic residues" evidence="6">
    <location>
        <begin position="40"/>
        <end position="61"/>
    </location>
</feature>
<evidence type="ECO:0000256" key="1">
    <source>
        <dbReference type="ARBA" id="ARBA00004123"/>
    </source>
</evidence>
<sequence>MPPTKNPMTSKKRKPPAISGNASKKVRTSSGRAQKATVMSEEEDEESLINDGAVEVEELDSDGNTVKTYPLRRSHSVATSDAEDIAEDVEEDDKAELKHMKARWTSPMYAFFDPVPSITYVKDRKCHEFKCSAKGCKQIVHRYLDTGDAQSTGNMHKHAVDVKTAREKVVKGYLKSGKITASFERKNKGTVTYSHVQHTKMETRAEIVRWVSESLRPFNIVDDACFKSLMKTGRPGYQLPSPRTVSCDVKLVFARARNRMAKMLQEYEGDLNFATDAWSSPNHRAFIALTVHLLLNGEPISILLDFLEVAESHSGLNLAKVFAQVLDNFGISEKILSVTCDNASANDVMIQELERLLPEFPGETNHTRCFAHIVNLVAKSLLKQFDTKKGGAGADSGAEAELDVLAEDIDIEDMQMHLENAAVAAEGDEVIDEEEGWVDEVAELTADEKKELEKSILPVRLVLVKLRKVSYKIVHSTTKLLPA</sequence>
<name>A0A4Y9ZXM4_9AGAM</name>
<dbReference type="Proteomes" id="UP000298061">
    <property type="component" value="Unassembled WGS sequence"/>
</dbReference>
<feature type="region of interest" description="Disordered" evidence="6">
    <location>
        <begin position="1"/>
        <end position="88"/>
    </location>
</feature>
<dbReference type="STRING" id="135208.A0A4Y9ZXM4"/>
<dbReference type="OrthoDB" id="2677917at2759"/>
<dbReference type="GO" id="GO:0005634">
    <property type="term" value="C:nucleus"/>
    <property type="evidence" value="ECO:0007669"/>
    <property type="project" value="UniProtKB-SubCell"/>
</dbReference>
<keyword evidence="5" id="KW-0539">Nucleus</keyword>
<keyword evidence="2" id="KW-0479">Metal-binding</keyword>
<dbReference type="EMBL" id="SFCI01000724">
    <property type="protein sequence ID" value="TFY78228.1"/>
    <property type="molecule type" value="Genomic_DNA"/>
</dbReference>
<organism evidence="7 8">
    <name type="scientific">Hericium alpestre</name>
    <dbReference type="NCBI Taxonomy" id="135208"/>
    <lineage>
        <taxon>Eukaryota</taxon>
        <taxon>Fungi</taxon>
        <taxon>Dikarya</taxon>
        <taxon>Basidiomycota</taxon>
        <taxon>Agaricomycotina</taxon>
        <taxon>Agaricomycetes</taxon>
        <taxon>Russulales</taxon>
        <taxon>Hericiaceae</taxon>
        <taxon>Hericium</taxon>
    </lineage>
</organism>
<keyword evidence="4" id="KW-0862">Zinc</keyword>
<evidence type="ECO:0008006" key="9">
    <source>
        <dbReference type="Google" id="ProtNLM"/>
    </source>
</evidence>
<evidence type="ECO:0000256" key="4">
    <source>
        <dbReference type="ARBA" id="ARBA00022833"/>
    </source>
</evidence>
<evidence type="ECO:0000313" key="8">
    <source>
        <dbReference type="Proteomes" id="UP000298061"/>
    </source>
</evidence>
<keyword evidence="8" id="KW-1185">Reference proteome</keyword>
<protein>
    <recommendedName>
        <fullName evidence="9">BED-type domain-containing protein</fullName>
    </recommendedName>
</protein>
<evidence type="ECO:0000256" key="5">
    <source>
        <dbReference type="ARBA" id="ARBA00023242"/>
    </source>
</evidence>
<dbReference type="PANTHER" id="PTHR46481:SF10">
    <property type="entry name" value="ZINC FINGER BED DOMAIN-CONTAINING PROTEIN 39"/>
    <property type="match status" value="1"/>
</dbReference>
<dbReference type="PANTHER" id="PTHR46481">
    <property type="entry name" value="ZINC FINGER BED DOMAIN-CONTAINING PROTEIN 4"/>
    <property type="match status" value="1"/>
</dbReference>
<proteinExistence type="predicted"/>
<evidence type="ECO:0000256" key="3">
    <source>
        <dbReference type="ARBA" id="ARBA00022771"/>
    </source>
</evidence>
<reference evidence="7 8" key="1">
    <citation type="submission" date="2019-02" db="EMBL/GenBank/DDBJ databases">
        <title>Genome sequencing of the rare red list fungi Hericium alpestre (H. flagellum).</title>
        <authorList>
            <person name="Buettner E."/>
            <person name="Kellner H."/>
        </authorList>
    </citation>
    <scope>NUCLEOTIDE SEQUENCE [LARGE SCALE GENOMIC DNA]</scope>
    <source>
        <strain evidence="7 8">DSM 108284</strain>
    </source>
</reference>
<evidence type="ECO:0000313" key="7">
    <source>
        <dbReference type="EMBL" id="TFY78228.1"/>
    </source>
</evidence>
<dbReference type="SUPFAM" id="SSF140996">
    <property type="entry name" value="Hermes dimerisation domain"/>
    <property type="match status" value="1"/>
</dbReference>
<evidence type="ECO:0000256" key="2">
    <source>
        <dbReference type="ARBA" id="ARBA00022723"/>
    </source>
</evidence>
<comment type="subcellular location">
    <subcellularLocation>
        <location evidence="1">Nucleus</location>
    </subcellularLocation>
</comment>
<dbReference type="AlphaFoldDB" id="A0A4Y9ZXM4"/>
<dbReference type="GO" id="GO:0008270">
    <property type="term" value="F:zinc ion binding"/>
    <property type="evidence" value="ECO:0007669"/>
    <property type="project" value="UniProtKB-KW"/>
</dbReference>
<keyword evidence="3" id="KW-0863">Zinc-finger</keyword>
<dbReference type="InterPro" id="IPR052035">
    <property type="entry name" value="ZnF_BED_domain_contain"/>
</dbReference>
<dbReference type="InterPro" id="IPR012337">
    <property type="entry name" value="RNaseH-like_sf"/>
</dbReference>